<name>A0A507QSL5_MONPU</name>
<protein>
    <submittedName>
        <fullName evidence="1">Uncharacterized protein</fullName>
    </submittedName>
</protein>
<accession>A0A507QSL5</accession>
<comment type="caution">
    <text evidence="1">The sequence shown here is derived from an EMBL/GenBank/DDBJ whole genome shotgun (WGS) entry which is preliminary data.</text>
</comment>
<sequence>MLSELAGSPQEPGESKRCGLECAKIDFPVKEPRHWGEKPPVRVNTVGKGKELLASPSEKGNRIGREKESNGLLLGAYDVRDLAEWLADMVRAQETKKWRLCRPSEKAPGQDKQ</sequence>
<organism evidence="1 2">
    <name type="scientific">Monascus purpureus</name>
    <name type="common">Red mold</name>
    <name type="synonym">Monascus anka</name>
    <dbReference type="NCBI Taxonomy" id="5098"/>
    <lineage>
        <taxon>Eukaryota</taxon>
        <taxon>Fungi</taxon>
        <taxon>Dikarya</taxon>
        <taxon>Ascomycota</taxon>
        <taxon>Pezizomycotina</taxon>
        <taxon>Eurotiomycetes</taxon>
        <taxon>Eurotiomycetidae</taxon>
        <taxon>Eurotiales</taxon>
        <taxon>Aspergillaceae</taxon>
        <taxon>Monascus</taxon>
    </lineage>
</organism>
<keyword evidence="2" id="KW-1185">Reference proteome</keyword>
<dbReference type="EMBL" id="VIFY01000126">
    <property type="protein sequence ID" value="TQB70007.1"/>
    <property type="molecule type" value="Genomic_DNA"/>
</dbReference>
<dbReference type="Proteomes" id="UP000319663">
    <property type="component" value="Unassembled WGS sequence"/>
</dbReference>
<proteinExistence type="predicted"/>
<reference evidence="1 2" key="1">
    <citation type="submission" date="2019-06" db="EMBL/GenBank/DDBJ databases">
        <title>Wine fermentation using esterase from Monascus purpureus.</title>
        <authorList>
            <person name="Geng C."/>
            <person name="Zhang Y."/>
        </authorList>
    </citation>
    <scope>NUCLEOTIDE SEQUENCE [LARGE SCALE GENOMIC DNA]</scope>
    <source>
        <strain evidence="1">HQ1</strain>
    </source>
</reference>
<gene>
    <name evidence="1" type="ORF">MPDQ_001065</name>
</gene>
<evidence type="ECO:0000313" key="1">
    <source>
        <dbReference type="EMBL" id="TQB70007.1"/>
    </source>
</evidence>
<evidence type="ECO:0000313" key="2">
    <source>
        <dbReference type="Proteomes" id="UP000319663"/>
    </source>
</evidence>
<dbReference type="AlphaFoldDB" id="A0A507QSL5"/>